<dbReference type="OrthoDB" id="10047021at2759"/>
<evidence type="ECO:0000256" key="3">
    <source>
        <dbReference type="SAM" id="MobiDB-lite"/>
    </source>
</evidence>
<dbReference type="InterPro" id="IPR011671">
    <property type="entry name" value="tRNA_uracil_MeTrfase"/>
</dbReference>
<dbReference type="Pfam" id="PF01546">
    <property type="entry name" value="Peptidase_M20"/>
    <property type="match status" value="1"/>
</dbReference>
<protein>
    <recommendedName>
        <fullName evidence="4">Peptidase M20 dimerisation domain-containing protein</fullName>
    </recommendedName>
</protein>
<proteinExistence type="inferred from homology"/>
<organism evidence="5 6">
    <name type="scientific">Didymosphaeria variabile</name>
    <dbReference type="NCBI Taxonomy" id="1932322"/>
    <lineage>
        <taxon>Eukaryota</taxon>
        <taxon>Fungi</taxon>
        <taxon>Dikarya</taxon>
        <taxon>Ascomycota</taxon>
        <taxon>Pezizomycotina</taxon>
        <taxon>Dothideomycetes</taxon>
        <taxon>Pleosporomycetidae</taxon>
        <taxon>Pleosporales</taxon>
        <taxon>Massarineae</taxon>
        <taxon>Didymosphaeriaceae</taxon>
        <taxon>Didymosphaeria</taxon>
    </lineage>
</organism>
<dbReference type="Gene3D" id="3.30.70.360">
    <property type="match status" value="1"/>
</dbReference>
<dbReference type="Proteomes" id="UP001140513">
    <property type="component" value="Unassembled WGS sequence"/>
</dbReference>
<accession>A0A9W9CCC8</accession>
<dbReference type="GeneID" id="80907911"/>
<keyword evidence="6" id="KW-1185">Reference proteome</keyword>
<evidence type="ECO:0000313" key="6">
    <source>
        <dbReference type="Proteomes" id="UP001140513"/>
    </source>
</evidence>
<name>A0A9W9CCC8_9PLEO</name>
<dbReference type="SUPFAM" id="SSF55031">
    <property type="entry name" value="Bacterial exopeptidase dimerisation domain"/>
    <property type="match status" value="1"/>
</dbReference>
<dbReference type="PANTHER" id="PTHR32494:SF5">
    <property type="entry name" value="ALLANTOATE AMIDOHYDROLASE"/>
    <property type="match status" value="1"/>
</dbReference>
<feature type="compositionally biased region" description="Basic and acidic residues" evidence="3">
    <location>
        <begin position="33"/>
        <end position="44"/>
    </location>
</feature>
<dbReference type="InterPro" id="IPR036264">
    <property type="entry name" value="Bact_exopeptidase_dim_dom"/>
</dbReference>
<feature type="domain" description="Peptidase M20 dimerisation" evidence="4">
    <location>
        <begin position="833"/>
        <end position="928"/>
    </location>
</feature>
<dbReference type="SUPFAM" id="SSF53187">
    <property type="entry name" value="Zn-dependent exopeptidases"/>
    <property type="match status" value="1"/>
</dbReference>
<dbReference type="InterPro" id="IPR011650">
    <property type="entry name" value="Peptidase_M20_dimer"/>
</dbReference>
<evidence type="ECO:0000256" key="1">
    <source>
        <dbReference type="ARBA" id="ARBA00006247"/>
    </source>
</evidence>
<evidence type="ECO:0000259" key="4">
    <source>
        <dbReference type="Pfam" id="PF07687"/>
    </source>
</evidence>
<gene>
    <name evidence="5" type="ORF">N0V89_004381</name>
</gene>
<sequence>MAVQEGPKVPYKRDDHDAQQFAIETPTHTTPSEPRHRNAPEDTRPMVGGRFEPVDLEDTPVVESGLPPEIWTIVQSAPASFPPQCFLDVSRNLLENPNLTASHLSRAELSYKSFTDASYNAEAAHPHELASIIKHLKPDHQPRLVPGGVPGYKLEWTVTRKLIPRNPKLDEALQQTCHLYTSTEQVVVPAKNSSSSSSSSKSDAERYLVLYIPHVSDADSIPFYHPKVRGVAIFYSYLNQPPPDTAPGTLSLYYDLFPRQPLENRMSRTALRMLEIIHKHARGRMQGYQKRVHHDVIIPQKTFQDTYTYLKGKYAKELIDNWVEQTPANKHVFEDLGIAAFLIELWTDMYGGMILKPDDRSSSTDSTDAEKVQLELQTLRRSMAQQASPGFVDIGCGNGLLVYILNKEGWKGWGFDARRRKTWGTFGEVYQQHVKEMLLVPGVLQNPEVDKETGSGSPPWHNGLLPKGTFIISNHADELTAWTPVLAYLSDSPFMAIPCCSHDFGGTRFRAPYRREHFPSATTNSAKQVSAYMSLCSYVAHLCAEMSFVPEKEHLRIPSTRNIAIIGRRRDGDEVKGSQEDRLKFVREVVEKEMGGETSIEQTKELDEDALKSLKVNKQRLMEDLHHTCQWGIGKRWGQAETETGMTRLALSDTDKQARDWFVKTTGDLGCKVTVDEMGNIFAVRPGLKNDKPPTFVGSHLDTQPTGGRYDGILGVHAGIEMLKVLNENWIETEYPVGVVNWTNEEGARFPLSMASSGVWAGSIPLSTAHNLREVHPGTATMAEELSRIGYLGSVPASHEAMPMAAHFELHIEQGPLLEITNKKVGIVTGVQAYKWLTINVKGRDTHTGTTDLVGRADALLAASKMILHSHRLATANSALSSTGILNLKPGSTNTVPGDVSFSLDIRAPADETVARVLALVKEDFPKIAAGENLGGLNDGGTPSLPCSIDIKEDFDSPATTFHPSCIDAVARAAHRVLGPDSRSLMMEMTSGAGHDSVYTSKRCPTSMIFVPCREGVSHNPEEFCNEEDCATGAEVLLHSVLRYDRMREVQRVSWKQEPYTL</sequence>
<dbReference type="CDD" id="cd03884">
    <property type="entry name" value="M20_bAS"/>
    <property type="match status" value="1"/>
</dbReference>
<dbReference type="InterPro" id="IPR002933">
    <property type="entry name" value="Peptidase_M20"/>
</dbReference>
<dbReference type="PANTHER" id="PTHR32494">
    <property type="entry name" value="ALLANTOATE DEIMINASE-RELATED"/>
    <property type="match status" value="1"/>
</dbReference>
<dbReference type="Pfam" id="PF07687">
    <property type="entry name" value="M20_dimer"/>
    <property type="match status" value="1"/>
</dbReference>
<dbReference type="Pfam" id="PF07757">
    <property type="entry name" value="AdoMet_MTase"/>
    <property type="match status" value="2"/>
</dbReference>
<dbReference type="InterPro" id="IPR010158">
    <property type="entry name" value="Amidase_Cbmase"/>
</dbReference>
<dbReference type="GO" id="GO:0008168">
    <property type="term" value="F:methyltransferase activity"/>
    <property type="evidence" value="ECO:0007669"/>
    <property type="project" value="InterPro"/>
</dbReference>
<feature type="region of interest" description="Disordered" evidence="3">
    <location>
        <begin position="1"/>
        <end position="47"/>
    </location>
</feature>
<dbReference type="GO" id="GO:0016813">
    <property type="term" value="F:hydrolase activity, acting on carbon-nitrogen (but not peptide) bonds, in linear amidines"/>
    <property type="evidence" value="ECO:0007669"/>
    <property type="project" value="InterPro"/>
</dbReference>
<dbReference type="EMBL" id="JAPEUX010000003">
    <property type="protein sequence ID" value="KAJ4356349.1"/>
    <property type="molecule type" value="Genomic_DNA"/>
</dbReference>
<dbReference type="AlphaFoldDB" id="A0A9W9CCC8"/>
<reference evidence="5" key="1">
    <citation type="submission" date="2022-10" db="EMBL/GenBank/DDBJ databases">
        <title>Tapping the CABI collections for fungal endophytes: first genome assemblies for Collariella, Neodidymelliopsis, Ascochyta clinopodiicola, Didymella pomorum, Didymosphaeria variabile, Neocosmospora piperis and Neocucurbitaria cava.</title>
        <authorList>
            <person name="Hill R."/>
        </authorList>
    </citation>
    <scope>NUCLEOTIDE SEQUENCE</scope>
    <source>
        <strain evidence="5">IMI 356815</strain>
    </source>
</reference>
<evidence type="ECO:0000256" key="2">
    <source>
        <dbReference type="ARBA" id="ARBA00022801"/>
    </source>
</evidence>
<dbReference type="RefSeq" id="XP_056073475.1">
    <property type="nucleotide sequence ID" value="XM_056213167.1"/>
</dbReference>
<dbReference type="Gene3D" id="3.40.630.10">
    <property type="entry name" value="Zn peptidases"/>
    <property type="match status" value="1"/>
</dbReference>
<dbReference type="NCBIfam" id="TIGR01879">
    <property type="entry name" value="hydantase"/>
    <property type="match status" value="1"/>
</dbReference>
<comment type="similarity">
    <text evidence="1">Belongs to the peptidase M20A family.</text>
</comment>
<comment type="caution">
    <text evidence="5">The sequence shown here is derived from an EMBL/GenBank/DDBJ whole genome shotgun (WGS) entry which is preliminary data.</text>
</comment>
<evidence type="ECO:0000313" key="5">
    <source>
        <dbReference type="EMBL" id="KAJ4356349.1"/>
    </source>
</evidence>
<keyword evidence="2" id="KW-0378">Hydrolase</keyword>